<evidence type="ECO:0000256" key="7">
    <source>
        <dbReference type="SAM" id="Phobius"/>
    </source>
</evidence>
<dbReference type="OMA" id="QYQWLGS"/>
<dbReference type="VEuPathDB" id="FungiDB:YALI1_D17299g"/>
<evidence type="ECO:0000256" key="6">
    <source>
        <dbReference type="ARBA" id="ARBA00037968"/>
    </source>
</evidence>
<dbReference type="FunFam" id="1.20.1250.20:FF:000245">
    <property type="entry name" value="MFS allantoate transporter"/>
    <property type="match status" value="1"/>
</dbReference>
<keyword evidence="4 7" id="KW-1133">Transmembrane helix</keyword>
<feature type="transmembrane region" description="Helical" evidence="7">
    <location>
        <begin position="445"/>
        <end position="464"/>
    </location>
</feature>
<dbReference type="AlphaFoldDB" id="A0A1D8NEI4"/>
<keyword evidence="5 7" id="KW-0472">Membrane</keyword>
<evidence type="ECO:0000256" key="4">
    <source>
        <dbReference type="ARBA" id="ARBA00022989"/>
    </source>
</evidence>
<sequence>MNDSRAFEDPRSVEKQSGHIDYDDKADIEIGETCITDLTELDPATDKRLLRKIDLYICPVMMLVYAVQFMDKQTNSTASVMGLRQDLHMEGNDYSWSGTSFYLGYLAFEFPAVYLLQRLPLIRTLSSFIILWGIVLCLHATPNYPGFIALRTILGMLESAVTPAFVIITSQWYKREEQFLRTSFWLGANGLGLIIGCLTAYGLAINHNLPIHGWKLVFIITGVITIAVGILILFHFPDEPSKAWFLTEEERKLVVIRVRGNQGSFGNKKFKKQQFVEALRDPRTWIYFLYCISSNIPNGGITNFSTILFSETLGLGPIRGLLMQTPQGAVELGGCIIFGLLAQYTQWRLFWSIVAQLIAAVAMCLLAFLPGNQSAGLAGLYLLIIYPVGFICMLSSVASNTTGHTKKVTVNAIMLIGYCVGNIIGPQTFRADDAPQYVPAKVSMVVLFFIAVGLNTLLLFVNIVENRKRDKEGTMNPSPQELAEIQTSDMTDMENRYFRYAI</sequence>
<evidence type="ECO:0000256" key="3">
    <source>
        <dbReference type="ARBA" id="ARBA00022692"/>
    </source>
</evidence>
<dbReference type="eggNOG" id="KOG2533">
    <property type="taxonomic scope" value="Eukaryota"/>
</dbReference>
<evidence type="ECO:0000313" key="10">
    <source>
        <dbReference type="Proteomes" id="UP000182444"/>
    </source>
</evidence>
<proteinExistence type="inferred from homology"/>
<feature type="transmembrane region" description="Helical" evidence="7">
    <location>
        <begin position="53"/>
        <end position="70"/>
    </location>
</feature>
<keyword evidence="3 7" id="KW-0812">Transmembrane</keyword>
<comment type="similarity">
    <text evidence="6">Belongs to the major facilitator superfamily. Allantoate permease family.</text>
</comment>
<evidence type="ECO:0000313" key="9">
    <source>
        <dbReference type="EMBL" id="RDW25637.1"/>
    </source>
</evidence>
<reference evidence="8 10" key="1">
    <citation type="journal article" date="2016" name="PLoS ONE">
        <title>Sequence Assembly of Yarrowia lipolytica Strain W29/CLIB89 Shows Transposable Element Diversity.</title>
        <authorList>
            <person name="Magnan C."/>
            <person name="Yu J."/>
            <person name="Chang I."/>
            <person name="Jahn E."/>
            <person name="Kanomata Y."/>
            <person name="Wu J."/>
            <person name="Zeller M."/>
            <person name="Oakes M."/>
            <person name="Baldi P."/>
            <person name="Sandmeyer S."/>
        </authorList>
    </citation>
    <scope>NUCLEOTIDE SEQUENCE [LARGE SCALE GENOMIC DNA]</scope>
    <source>
        <strain evidence="8">CLIB89</strain>
        <strain evidence="10">CLIB89(W29)</strain>
    </source>
</reference>
<dbReference type="PANTHER" id="PTHR43791">
    <property type="entry name" value="PERMEASE-RELATED"/>
    <property type="match status" value="1"/>
</dbReference>
<dbReference type="EMBL" id="CP017556">
    <property type="protein sequence ID" value="AOW04044.1"/>
    <property type="molecule type" value="Genomic_DNA"/>
</dbReference>
<dbReference type="KEGG" id="yli:2910225"/>
<feature type="transmembrane region" description="Helical" evidence="7">
    <location>
        <begin position="121"/>
        <end position="141"/>
    </location>
</feature>
<feature type="transmembrane region" description="Helical" evidence="7">
    <location>
        <begin position="147"/>
        <end position="172"/>
    </location>
</feature>
<reference evidence="9 11" key="2">
    <citation type="submission" date="2018-07" db="EMBL/GenBank/DDBJ databases">
        <title>Draft Genome Assemblies for Five Robust Yarrowia lipolytica Strains Exhibiting High Lipid Production and Pentose Sugar Utilization and Sugar Alcohol Secretion from Undetoxified Lignocellulosic Biomass Hydrolysates.</title>
        <authorList>
            <consortium name="DOE Joint Genome Institute"/>
            <person name="Walker C."/>
            <person name="Ryu S."/>
            <person name="Na H."/>
            <person name="Zane M."/>
            <person name="LaButti K."/>
            <person name="Lipzen A."/>
            <person name="Haridas S."/>
            <person name="Barry K."/>
            <person name="Grigoriev I.V."/>
            <person name="Quarterman J."/>
            <person name="Slininger P."/>
            <person name="Dien B."/>
            <person name="Trinh C.T."/>
        </authorList>
    </citation>
    <scope>NUCLEOTIDE SEQUENCE [LARGE SCALE GENOMIC DNA]</scope>
    <source>
        <strain evidence="9 11">YB392</strain>
    </source>
</reference>
<evidence type="ECO:0000256" key="1">
    <source>
        <dbReference type="ARBA" id="ARBA00004141"/>
    </source>
</evidence>
<gene>
    <name evidence="9" type="ORF">B0I71DRAFT_170896</name>
    <name evidence="8" type="ORF">YALI1_D17299g</name>
</gene>
<feature type="transmembrane region" description="Helical" evidence="7">
    <location>
        <begin position="94"/>
        <end position="114"/>
    </location>
</feature>
<name>A0A1D8NEI4_YARLL</name>
<dbReference type="Gene3D" id="1.20.1250.20">
    <property type="entry name" value="MFS general substrate transporter like domains"/>
    <property type="match status" value="2"/>
</dbReference>
<organism evidence="8 10">
    <name type="scientific">Yarrowia lipolytica</name>
    <name type="common">Candida lipolytica</name>
    <dbReference type="NCBI Taxonomy" id="4952"/>
    <lineage>
        <taxon>Eukaryota</taxon>
        <taxon>Fungi</taxon>
        <taxon>Dikarya</taxon>
        <taxon>Ascomycota</taxon>
        <taxon>Saccharomycotina</taxon>
        <taxon>Dipodascomycetes</taxon>
        <taxon>Dipodascales</taxon>
        <taxon>Dipodascales incertae sedis</taxon>
        <taxon>Yarrowia</taxon>
    </lineage>
</organism>
<dbReference type="InterPro" id="IPR036259">
    <property type="entry name" value="MFS_trans_sf"/>
</dbReference>
<dbReference type="GO" id="GO:0022857">
    <property type="term" value="F:transmembrane transporter activity"/>
    <property type="evidence" value="ECO:0007669"/>
    <property type="project" value="InterPro"/>
</dbReference>
<protein>
    <submittedName>
        <fullName evidence="9">Major facilitator superfamily domain-containing protein</fullName>
    </submittedName>
</protein>
<dbReference type="Pfam" id="PF07690">
    <property type="entry name" value="MFS_1"/>
    <property type="match status" value="1"/>
</dbReference>
<feature type="transmembrane region" description="Helical" evidence="7">
    <location>
        <begin position="216"/>
        <end position="236"/>
    </location>
</feature>
<dbReference type="FunFam" id="1.20.1250.20:FF:000064">
    <property type="entry name" value="MFS allantoate transporter"/>
    <property type="match status" value="1"/>
</dbReference>
<feature type="transmembrane region" description="Helical" evidence="7">
    <location>
        <begin position="408"/>
        <end position="425"/>
    </location>
</feature>
<evidence type="ECO:0000313" key="8">
    <source>
        <dbReference type="EMBL" id="AOW04044.1"/>
    </source>
</evidence>
<evidence type="ECO:0000313" key="11">
    <source>
        <dbReference type="Proteomes" id="UP000256601"/>
    </source>
</evidence>
<dbReference type="GO" id="GO:0016020">
    <property type="term" value="C:membrane"/>
    <property type="evidence" value="ECO:0007669"/>
    <property type="project" value="UniProtKB-SubCell"/>
</dbReference>
<dbReference type="Proteomes" id="UP000256601">
    <property type="component" value="Unassembled WGS sequence"/>
</dbReference>
<dbReference type="GeneID" id="2910225"/>
<comment type="subcellular location">
    <subcellularLocation>
        <location evidence="1">Membrane</location>
        <topology evidence="1">Multi-pass membrane protein</topology>
    </subcellularLocation>
</comment>
<evidence type="ECO:0000256" key="5">
    <source>
        <dbReference type="ARBA" id="ARBA00023136"/>
    </source>
</evidence>
<dbReference type="EMBL" id="KZ858997">
    <property type="protein sequence ID" value="RDW25637.1"/>
    <property type="molecule type" value="Genomic_DNA"/>
</dbReference>
<feature type="transmembrane region" description="Helical" evidence="7">
    <location>
        <begin position="349"/>
        <end position="369"/>
    </location>
</feature>
<feature type="transmembrane region" description="Helical" evidence="7">
    <location>
        <begin position="184"/>
        <end position="204"/>
    </location>
</feature>
<dbReference type="Proteomes" id="UP000182444">
    <property type="component" value="Chromosome 1D"/>
</dbReference>
<evidence type="ECO:0000256" key="2">
    <source>
        <dbReference type="ARBA" id="ARBA00022448"/>
    </source>
</evidence>
<dbReference type="SUPFAM" id="SSF103473">
    <property type="entry name" value="MFS general substrate transporter"/>
    <property type="match status" value="1"/>
</dbReference>
<keyword evidence="2" id="KW-0813">Transport</keyword>
<dbReference type="InterPro" id="IPR011701">
    <property type="entry name" value="MFS"/>
</dbReference>
<dbReference type="CDD" id="cd17327">
    <property type="entry name" value="MFS_FEN2_like"/>
    <property type="match status" value="1"/>
</dbReference>
<dbReference type="VEuPathDB" id="FungiDB:YALI0_D13970g"/>
<dbReference type="PANTHER" id="PTHR43791:SF40">
    <property type="entry name" value="THIAMINE PATHWAY TRANSPORTER THI73"/>
    <property type="match status" value="1"/>
</dbReference>
<feature type="transmembrane region" description="Helical" evidence="7">
    <location>
        <begin position="375"/>
        <end position="396"/>
    </location>
</feature>
<accession>A0A1D8NEI4</accession>